<evidence type="ECO:0000256" key="6">
    <source>
        <dbReference type="ARBA" id="ARBA00019425"/>
    </source>
</evidence>
<dbReference type="Gene3D" id="1.20.1300.10">
    <property type="entry name" value="Fumarate reductase/succinate dehydrogenase, transmembrane subunit"/>
    <property type="match status" value="1"/>
</dbReference>
<dbReference type="EMBL" id="FNBW01000010">
    <property type="protein sequence ID" value="SDG10519.1"/>
    <property type="molecule type" value="Genomic_DNA"/>
</dbReference>
<keyword evidence="13 16" id="KW-1133">Transmembrane helix</keyword>
<evidence type="ECO:0000256" key="14">
    <source>
        <dbReference type="ARBA" id="ARBA00023004"/>
    </source>
</evidence>
<dbReference type="OrthoDB" id="9809280at2"/>
<dbReference type="InterPro" id="IPR000701">
    <property type="entry name" value="SuccDH_FuR_B_TM-su"/>
</dbReference>
<dbReference type="InterPro" id="IPR034804">
    <property type="entry name" value="SQR/QFR_C/D"/>
</dbReference>
<feature type="transmembrane region" description="Helical" evidence="16">
    <location>
        <begin position="36"/>
        <end position="57"/>
    </location>
</feature>
<dbReference type="RefSeq" id="WP_028796037.1">
    <property type="nucleotide sequence ID" value="NZ_FNBW01000010.1"/>
</dbReference>
<sequence>MSENSMRSTSMRSTLGRVRHLGSAKEGVHHWWMQRLTALALVPLVLWFVVSVAGLAGMDYAGALAWIGSPSVAITLVLLIGATFYHAQLGLQVVIEDYIHNEGLKIAALVLVKFAMIILAVASIFAVLKIAFGG</sequence>
<keyword evidence="11" id="KW-0479">Metal-binding</keyword>
<evidence type="ECO:0000256" key="1">
    <source>
        <dbReference type="ARBA" id="ARBA00001971"/>
    </source>
</evidence>
<comment type="cofactor">
    <cofactor evidence="1">
        <name>heme</name>
        <dbReference type="ChEBI" id="CHEBI:30413"/>
    </cofactor>
</comment>
<proteinExistence type="predicted"/>
<evidence type="ECO:0000256" key="7">
    <source>
        <dbReference type="ARBA" id="ARBA00022448"/>
    </source>
</evidence>
<dbReference type="NCBIfam" id="TIGR02968">
    <property type="entry name" value="succ_dehyd_anc"/>
    <property type="match status" value="1"/>
</dbReference>
<accession>A0A8G2BMF1</accession>
<dbReference type="Pfam" id="PF01127">
    <property type="entry name" value="Sdh_cyt"/>
    <property type="match status" value="1"/>
</dbReference>
<protein>
    <recommendedName>
        <fullName evidence="6">Succinate dehydrogenase hydrophobic membrane anchor subunit</fullName>
    </recommendedName>
</protein>
<dbReference type="GO" id="GO:0046872">
    <property type="term" value="F:metal ion binding"/>
    <property type="evidence" value="ECO:0007669"/>
    <property type="project" value="UniProtKB-KW"/>
</dbReference>
<comment type="function">
    <text evidence="2">Membrane-anchoring subunit of succinate dehydrogenase (SDH).</text>
</comment>
<evidence type="ECO:0000256" key="5">
    <source>
        <dbReference type="ARBA" id="ARBA00011558"/>
    </source>
</evidence>
<keyword evidence="15 16" id="KW-0472">Membrane</keyword>
<evidence type="ECO:0000313" key="17">
    <source>
        <dbReference type="EMBL" id="SDG10519.1"/>
    </source>
</evidence>
<evidence type="ECO:0000256" key="12">
    <source>
        <dbReference type="ARBA" id="ARBA00022982"/>
    </source>
</evidence>
<evidence type="ECO:0000256" key="4">
    <source>
        <dbReference type="ARBA" id="ARBA00005163"/>
    </source>
</evidence>
<keyword evidence="10 16" id="KW-0812">Transmembrane</keyword>
<dbReference type="GO" id="GO:0016020">
    <property type="term" value="C:membrane"/>
    <property type="evidence" value="ECO:0007669"/>
    <property type="project" value="UniProtKB-SubCell"/>
</dbReference>
<feature type="transmembrane region" description="Helical" evidence="16">
    <location>
        <begin position="106"/>
        <end position="132"/>
    </location>
</feature>
<comment type="pathway">
    <text evidence="4">Carbohydrate metabolism; tricarboxylic acid cycle.</text>
</comment>
<dbReference type="InterPro" id="IPR014312">
    <property type="entry name" value="Succ_DH_anchor"/>
</dbReference>
<dbReference type="GO" id="GO:0020037">
    <property type="term" value="F:heme binding"/>
    <property type="evidence" value="ECO:0007669"/>
    <property type="project" value="InterPro"/>
</dbReference>
<name>A0A8G2BMF1_9PROT</name>
<comment type="subcellular location">
    <subcellularLocation>
        <location evidence="3">Membrane</location>
        <topology evidence="3">Multi-pass membrane protein</topology>
    </subcellularLocation>
</comment>
<evidence type="ECO:0000256" key="8">
    <source>
        <dbReference type="ARBA" id="ARBA00022532"/>
    </source>
</evidence>
<evidence type="ECO:0000256" key="10">
    <source>
        <dbReference type="ARBA" id="ARBA00022692"/>
    </source>
</evidence>
<evidence type="ECO:0000256" key="3">
    <source>
        <dbReference type="ARBA" id="ARBA00004141"/>
    </source>
</evidence>
<dbReference type="CDD" id="cd03495">
    <property type="entry name" value="SQR_TypeC_SdhD_like"/>
    <property type="match status" value="1"/>
</dbReference>
<comment type="caution">
    <text evidence="17">The sequence shown here is derived from an EMBL/GenBank/DDBJ whole genome shotgun (WGS) entry which is preliminary data.</text>
</comment>
<evidence type="ECO:0000256" key="16">
    <source>
        <dbReference type="SAM" id="Phobius"/>
    </source>
</evidence>
<keyword evidence="12" id="KW-0249">Electron transport</keyword>
<dbReference type="SUPFAM" id="SSF81343">
    <property type="entry name" value="Fumarate reductase respiratory complex transmembrane subunits"/>
    <property type="match status" value="1"/>
</dbReference>
<dbReference type="AlphaFoldDB" id="A0A8G2BMF1"/>
<dbReference type="GO" id="GO:0006099">
    <property type="term" value="P:tricarboxylic acid cycle"/>
    <property type="evidence" value="ECO:0007669"/>
    <property type="project" value="UniProtKB-UniPathway"/>
</dbReference>
<keyword evidence="7" id="KW-0813">Transport</keyword>
<keyword evidence="14" id="KW-0408">Iron</keyword>
<gene>
    <name evidence="17" type="ORF">SAMN05660686_03385</name>
</gene>
<feature type="transmembrane region" description="Helical" evidence="16">
    <location>
        <begin position="63"/>
        <end position="85"/>
    </location>
</feature>
<evidence type="ECO:0000256" key="15">
    <source>
        <dbReference type="ARBA" id="ARBA00023136"/>
    </source>
</evidence>
<keyword evidence="18" id="KW-1185">Reference proteome</keyword>
<dbReference type="UniPathway" id="UPA00223"/>
<dbReference type="Proteomes" id="UP000198615">
    <property type="component" value="Unassembled WGS sequence"/>
</dbReference>
<keyword evidence="8" id="KW-0816">Tricarboxylic acid cycle</keyword>
<evidence type="ECO:0000256" key="13">
    <source>
        <dbReference type="ARBA" id="ARBA00022989"/>
    </source>
</evidence>
<keyword evidence="9" id="KW-0349">Heme</keyword>
<evidence type="ECO:0000256" key="11">
    <source>
        <dbReference type="ARBA" id="ARBA00022723"/>
    </source>
</evidence>
<evidence type="ECO:0000313" key="18">
    <source>
        <dbReference type="Proteomes" id="UP000198615"/>
    </source>
</evidence>
<evidence type="ECO:0000256" key="9">
    <source>
        <dbReference type="ARBA" id="ARBA00022617"/>
    </source>
</evidence>
<organism evidence="17 18">
    <name type="scientific">Thalassobaculum litoreum DSM 18839</name>
    <dbReference type="NCBI Taxonomy" id="1123362"/>
    <lineage>
        <taxon>Bacteria</taxon>
        <taxon>Pseudomonadati</taxon>
        <taxon>Pseudomonadota</taxon>
        <taxon>Alphaproteobacteria</taxon>
        <taxon>Rhodospirillales</taxon>
        <taxon>Thalassobaculaceae</taxon>
        <taxon>Thalassobaculum</taxon>
    </lineage>
</organism>
<reference evidence="17 18" key="1">
    <citation type="submission" date="2016-10" db="EMBL/GenBank/DDBJ databases">
        <authorList>
            <person name="Varghese N."/>
            <person name="Submissions S."/>
        </authorList>
    </citation>
    <scope>NUCLEOTIDE SEQUENCE [LARGE SCALE GENOMIC DNA]</scope>
    <source>
        <strain evidence="17 18">DSM 18839</strain>
    </source>
</reference>
<evidence type="ECO:0000256" key="2">
    <source>
        <dbReference type="ARBA" id="ARBA00004050"/>
    </source>
</evidence>
<comment type="subunit">
    <text evidence="5">Part of an enzyme complex containing four subunits: a flavoprotein, an iron-sulfur protein, plus two membrane-anchoring proteins, SdhC and SdhD.</text>
</comment>